<reference evidence="2 3" key="1">
    <citation type="submission" date="2013-04" db="EMBL/GenBank/DDBJ databases">
        <title>Oceanicola sp. 22II1-22F33 Genome Sequencing.</title>
        <authorList>
            <person name="Lai Q."/>
            <person name="Li G."/>
            <person name="Shao Z."/>
        </authorList>
    </citation>
    <scope>NUCLEOTIDE SEQUENCE [LARGE SCALE GENOMIC DNA]</scope>
    <source>
        <strain evidence="2 3">22II1-22F33</strain>
    </source>
</reference>
<dbReference type="EMBL" id="AQQR01000017">
    <property type="protein sequence ID" value="OWU69130.1"/>
    <property type="molecule type" value="Genomic_DNA"/>
</dbReference>
<gene>
    <name evidence="2" type="ORF">ATO3_23005</name>
</gene>
<feature type="region of interest" description="Disordered" evidence="1">
    <location>
        <begin position="61"/>
        <end position="80"/>
    </location>
</feature>
<evidence type="ECO:0000256" key="1">
    <source>
        <dbReference type="SAM" id="MobiDB-lite"/>
    </source>
</evidence>
<dbReference type="AlphaFoldDB" id="A0A225NDB8"/>
<feature type="compositionally biased region" description="Basic and acidic residues" evidence="1">
    <location>
        <begin position="61"/>
        <end position="78"/>
    </location>
</feature>
<evidence type="ECO:0000313" key="3">
    <source>
        <dbReference type="Proteomes" id="UP000215377"/>
    </source>
</evidence>
<organism evidence="2 3">
    <name type="scientific">Marinibacterium profundimaris</name>
    <dbReference type="NCBI Taxonomy" id="1679460"/>
    <lineage>
        <taxon>Bacteria</taxon>
        <taxon>Pseudomonadati</taxon>
        <taxon>Pseudomonadota</taxon>
        <taxon>Alphaproteobacteria</taxon>
        <taxon>Rhodobacterales</taxon>
        <taxon>Paracoccaceae</taxon>
        <taxon>Marinibacterium</taxon>
    </lineage>
</organism>
<accession>A0A225NDB8</accession>
<name>A0A225NDB8_9RHOB</name>
<protein>
    <submittedName>
        <fullName evidence="2">Uncharacterized protein</fullName>
    </submittedName>
</protein>
<keyword evidence="3" id="KW-1185">Reference proteome</keyword>
<proteinExistence type="predicted"/>
<comment type="caution">
    <text evidence="2">The sequence shown here is derived from an EMBL/GenBank/DDBJ whole genome shotgun (WGS) entry which is preliminary data.</text>
</comment>
<dbReference type="Proteomes" id="UP000215377">
    <property type="component" value="Unassembled WGS sequence"/>
</dbReference>
<evidence type="ECO:0000313" key="2">
    <source>
        <dbReference type="EMBL" id="OWU69130.1"/>
    </source>
</evidence>
<sequence length="249" mass="27072">MIGHNLGVVDAKFAENARDARLGETVELVGSDIREFARLCQLVISALDDWLGDLSYPIAPKAKEETGGRNEPETKEGTVGDLGSLASRIGRWLCEHSVSGMPDNIDEEGILTAFSDMEEGELKEALAELEMEGCVVLSHVIGTRLPRIQTAEELFLVFDPLVLKSSPITDALHLVDLVLAGDGSVSLSDLHDQSGMDQRRFNPAAGMIVAEIGEGRVSRTYSPDYPARYFTMTAEDRVALKRLGKQLTG</sequence>